<comment type="caution">
    <text evidence="5">The sequence shown here is derived from an EMBL/GenBank/DDBJ whole genome shotgun (WGS) entry which is preliminary data.</text>
</comment>
<feature type="region of interest" description="Disordered" evidence="4">
    <location>
        <begin position="389"/>
        <end position="425"/>
    </location>
</feature>
<protein>
    <submittedName>
        <fullName evidence="5">Whirlin-like isoform X1</fullName>
    </submittedName>
</protein>
<dbReference type="PROSITE" id="PS50106">
    <property type="entry name" value="PDZ"/>
    <property type="match status" value="3"/>
</dbReference>
<evidence type="ECO:0000256" key="1">
    <source>
        <dbReference type="ARBA" id="ARBA00004316"/>
    </source>
</evidence>
<keyword evidence="3" id="KW-0966">Cell projection</keyword>
<gene>
    <name evidence="5" type="ORF">PACLA_8A055920</name>
</gene>
<dbReference type="Proteomes" id="UP001152795">
    <property type="component" value="Unassembled WGS sequence"/>
</dbReference>
<feature type="compositionally biased region" description="Low complexity" evidence="4">
    <location>
        <begin position="394"/>
        <end position="404"/>
    </location>
</feature>
<evidence type="ECO:0000256" key="2">
    <source>
        <dbReference type="ARBA" id="ARBA00022737"/>
    </source>
</evidence>
<feature type="compositionally biased region" description="Basic residues" evidence="4">
    <location>
        <begin position="973"/>
        <end position="982"/>
    </location>
</feature>
<dbReference type="Gene3D" id="2.30.42.10">
    <property type="match status" value="3"/>
</dbReference>
<name>A0A7D9I314_PARCT</name>
<sequence>MANFESKRNPWQLSPKASQLHRSVFESFNEHDRARFTEILTRYQENKNIQRLVESLHHICNTPQQREEIYPLMRSFIPHKHRERFDYECNRPKSAYGRHYATYSKKHSPKYGYYTTRSLPGDMRNRHSGSSLGFERRTQTPPHKTPKPTRDRKESNARIVVLDREVEGEGFGFCIRGGSEYNIGLFVSSVDGGSVAHNAGICLGDQILEANRVDFRNISHHEAVMVIQEAPILHMLVKSVGKIPGSFKSSSSYRWTDPRGNEVSPPLQYANMMNGDKSEMRLLGADDERKVNLFVADGAEIGLKIRGGMEHGLGIFIASVERNSGADRAGIQVGDQILDVNGKSFLNISHEEAVRVLKSSQQLVIMLKDVGILPHGKRVYDETRWLRDTETNNSSRTSSASSSDQKSKSMKKTPSFHDPMGSSQLTHHSVLDHSDEILEMKARQLLPSDDLQAFAFYLSEYRTVRLSLTSFLTVLSDLLNTPEKGSLFQEIRSAILPRDLTKFDDWIEKTGHARLQAHHMDSRQTRHDRLSLYSYKSSDSSTTTNSWLGLFENDDKHAKTNFKLRHKQDALPHPPKHFLDDPVDSGSMSRDFGTRPRDSSFELPPPPVFDLNNKRTPGNNRFESNRILGETSFGENKLPLNKKSPGIFARSSTPTLQTNQLGHRQDASRKDMPNYSTTRKAEMMTECPGDRIGQLTTTVDYRGTNEKFRSNDGYPFEDSTYDDDGLYSPVDYKGPNRASGNVVDKIAMSNGDDSDDDLYTSMSNMDLGAKHEGVSATSMDSKRKTAFNADNVGDRLYTSEDNNDSTSKMLQNKSDDPKRFLKTNTATNNVVQNGPKSFPNSNGFVDEEDDMPVYATVDKSRIPLKQPMNNFLQESEFEIPPPIPDKLFLETGDFQESLENTDDIYSDKSRHDFTNNIAVKHEDNFVPSETVQLNGRNENAVVETNIASFPERLRKFNGESSVGKSDRNGVVQKLKKKKKRSKPSMVQTDKAVDYSQPFVVELSKHSSNLGLSVAGGTDTDSKEIRIKSIKNEDTVAGSCPLLQPGQIILGVDGKSLQNVTSGIAAMAIRQAFHSDKTVLKLILQNDS</sequence>
<dbReference type="CDD" id="cd06741">
    <property type="entry name" value="PDZ2_FL-whirlin"/>
    <property type="match status" value="1"/>
</dbReference>
<reference evidence="5" key="1">
    <citation type="submission" date="2020-04" db="EMBL/GenBank/DDBJ databases">
        <authorList>
            <person name="Alioto T."/>
            <person name="Alioto T."/>
            <person name="Gomez Garrido J."/>
        </authorList>
    </citation>
    <scope>NUCLEOTIDE SEQUENCE</scope>
    <source>
        <strain evidence="5">A484AB</strain>
    </source>
</reference>
<feature type="compositionally biased region" description="Basic and acidic residues" evidence="4">
    <location>
        <begin position="663"/>
        <end position="672"/>
    </location>
</feature>
<dbReference type="PANTHER" id="PTHR23116:SF29">
    <property type="entry name" value="PDZ DOMAIN-CONTAINING PROTEIN 7"/>
    <property type="match status" value="1"/>
</dbReference>
<evidence type="ECO:0000313" key="5">
    <source>
        <dbReference type="EMBL" id="CAB3999067.1"/>
    </source>
</evidence>
<dbReference type="GO" id="GO:0005886">
    <property type="term" value="C:plasma membrane"/>
    <property type="evidence" value="ECO:0007669"/>
    <property type="project" value="TreeGrafter"/>
</dbReference>
<feature type="region of interest" description="Disordered" evidence="4">
    <location>
        <begin position="115"/>
        <end position="157"/>
    </location>
</feature>
<comment type="subcellular location">
    <subcellularLocation>
        <location evidence="1">Cell projection</location>
    </subcellularLocation>
</comment>
<dbReference type="Pfam" id="PF00595">
    <property type="entry name" value="PDZ"/>
    <property type="match status" value="3"/>
</dbReference>
<dbReference type="SMART" id="SM00228">
    <property type="entry name" value="PDZ"/>
    <property type="match status" value="3"/>
</dbReference>
<dbReference type="SUPFAM" id="SSF50156">
    <property type="entry name" value="PDZ domain-like"/>
    <property type="match status" value="3"/>
</dbReference>
<dbReference type="InterPro" id="IPR001478">
    <property type="entry name" value="PDZ"/>
</dbReference>
<dbReference type="OrthoDB" id="10029564at2759"/>
<feature type="compositionally biased region" description="Basic and acidic residues" evidence="4">
    <location>
        <begin position="148"/>
        <end position="157"/>
    </location>
</feature>
<dbReference type="InterPro" id="IPR051844">
    <property type="entry name" value="USH2_Complex_Protein"/>
</dbReference>
<feature type="region of interest" description="Disordered" evidence="4">
    <location>
        <begin position="958"/>
        <end position="988"/>
    </location>
</feature>
<keyword evidence="2" id="KW-0677">Repeat</keyword>
<feature type="compositionally biased region" description="Polar residues" evidence="4">
    <location>
        <begin position="650"/>
        <end position="662"/>
    </location>
</feature>
<keyword evidence="6" id="KW-1185">Reference proteome</keyword>
<dbReference type="InterPro" id="IPR036034">
    <property type="entry name" value="PDZ_sf"/>
</dbReference>
<dbReference type="AlphaFoldDB" id="A0A7D9I314"/>
<dbReference type="EMBL" id="CACRXK020003508">
    <property type="protein sequence ID" value="CAB3999067.1"/>
    <property type="molecule type" value="Genomic_DNA"/>
</dbReference>
<evidence type="ECO:0000256" key="4">
    <source>
        <dbReference type="SAM" id="MobiDB-lite"/>
    </source>
</evidence>
<feature type="region of interest" description="Disordered" evidence="4">
    <location>
        <begin position="797"/>
        <end position="819"/>
    </location>
</feature>
<dbReference type="Gene3D" id="1.20.1160.20">
    <property type="match status" value="2"/>
</dbReference>
<accession>A0A7D9I314</accession>
<dbReference type="GO" id="GO:0042995">
    <property type="term" value="C:cell projection"/>
    <property type="evidence" value="ECO:0007669"/>
    <property type="project" value="UniProtKB-SubCell"/>
</dbReference>
<proteinExistence type="predicted"/>
<dbReference type="PANTHER" id="PTHR23116">
    <property type="entry name" value="PDZ DOMAIN CONTAINING WHIRLIN AND HARMONIN-RELATED"/>
    <property type="match status" value="1"/>
</dbReference>
<dbReference type="FunFam" id="2.30.42.10:FF:000087">
    <property type="entry name" value="Whirlin a"/>
    <property type="match status" value="1"/>
</dbReference>
<evidence type="ECO:0000313" key="6">
    <source>
        <dbReference type="Proteomes" id="UP001152795"/>
    </source>
</evidence>
<organism evidence="5 6">
    <name type="scientific">Paramuricea clavata</name>
    <name type="common">Red gorgonian</name>
    <name type="synonym">Violescent sea-whip</name>
    <dbReference type="NCBI Taxonomy" id="317549"/>
    <lineage>
        <taxon>Eukaryota</taxon>
        <taxon>Metazoa</taxon>
        <taxon>Cnidaria</taxon>
        <taxon>Anthozoa</taxon>
        <taxon>Octocorallia</taxon>
        <taxon>Malacalcyonacea</taxon>
        <taxon>Plexauridae</taxon>
        <taxon>Paramuricea</taxon>
    </lineage>
</organism>
<feature type="region of interest" description="Disordered" evidence="4">
    <location>
        <begin position="569"/>
        <end position="624"/>
    </location>
</feature>
<evidence type="ECO:0000256" key="3">
    <source>
        <dbReference type="ARBA" id="ARBA00023273"/>
    </source>
</evidence>
<feature type="region of interest" description="Disordered" evidence="4">
    <location>
        <begin position="647"/>
        <end position="673"/>
    </location>
</feature>